<dbReference type="Proteomes" id="UP000436047">
    <property type="component" value="Unassembled WGS sequence"/>
</dbReference>
<dbReference type="InterPro" id="IPR026935">
    <property type="entry name" value="BtrH_N"/>
</dbReference>
<keyword evidence="3" id="KW-1185">Reference proteome</keyword>
<feature type="domain" description="Butirosin biosynthesis protein H N-terminal" evidence="1">
    <location>
        <begin position="26"/>
        <end position="136"/>
    </location>
</feature>
<evidence type="ECO:0000313" key="3">
    <source>
        <dbReference type="Proteomes" id="UP000436047"/>
    </source>
</evidence>
<evidence type="ECO:0000313" key="2">
    <source>
        <dbReference type="EMBL" id="MSS87579.1"/>
    </source>
</evidence>
<proteinExistence type="predicted"/>
<name>A0A6N7VX67_9FIRM</name>
<dbReference type="Pfam" id="PF14399">
    <property type="entry name" value="BtrH_N"/>
    <property type="match status" value="1"/>
</dbReference>
<reference evidence="2 3" key="1">
    <citation type="submission" date="2019-08" db="EMBL/GenBank/DDBJ databases">
        <title>In-depth cultivation of the pig gut microbiome towards novel bacterial diversity and tailored functional studies.</title>
        <authorList>
            <person name="Wylensek D."/>
            <person name="Hitch T.C.A."/>
            <person name="Clavel T."/>
        </authorList>
    </citation>
    <scope>NUCLEOTIDE SEQUENCE [LARGE SCALE GENOMIC DNA]</scope>
    <source>
        <strain evidence="2 3">WCA-389-WT-23B</strain>
    </source>
</reference>
<dbReference type="EMBL" id="VUMI01000005">
    <property type="protein sequence ID" value="MSS87579.1"/>
    <property type="molecule type" value="Genomic_DNA"/>
</dbReference>
<organism evidence="2 3">
    <name type="scientific">Eisenbergiella porci</name>
    <dbReference type="NCBI Taxonomy" id="2652274"/>
    <lineage>
        <taxon>Bacteria</taxon>
        <taxon>Bacillati</taxon>
        <taxon>Bacillota</taxon>
        <taxon>Clostridia</taxon>
        <taxon>Lachnospirales</taxon>
        <taxon>Lachnospiraceae</taxon>
        <taxon>Eisenbergiella</taxon>
    </lineage>
</organism>
<evidence type="ECO:0000259" key="1">
    <source>
        <dbReference type="Pfam" id="PF14399"/>
    </source>
</evidence>
<comment type="caution">
    <text evidence="2">The sequence shown here is derived from an EMBL/GenBank/DDBJ whole genome shotgun (WGS) entry which is preliminary data.</text>
</comment>
<sequence>MPVFITESGNRNEKTVDNFQPAGGMHCITNAMKQIFNFYGHPLSEEMLFGLGEGLDFAYINMAHSPMVSGRSKIIEFEGILSKRLGVGMKFRKGRDNNKSFEAARKMIDDNQPVLIYADMPYLPYMSLDPDSHFGGIMAVCDKMLNPQARLKGICGIEKFGKEIIKWGSFDAAKQRTAAITNYFQISADGGPAAGFSEKCTADFCLRRQNCLKTAVSGQLAHTSLKLQRSGILWQMNCGRWLKKGIAVSCSIYLKKSGRCMTRNMIYTAN</sequence>
<dbReference type="AlphaFoldDB" id="A0A6N7VX67"/>
<gene>
    <name evidence="2" type="ORF">FYJ45_04285</name>
</gene>
<accession>A0A6N7VX67</accession>
<protein>
    <recommendedName>
        <fullName evidence="1">Butirosin biosynthesis protein H N-terminal domain-containing protein</fullName>
    </recommendedName>
</protein>